<reference evidence="8 9" key="1">
    <citation type="submission" date="2019-02" db="EMBL/GenBank/DDBJ databases">
        <title>Sequencing the genomes of 1000 actinobacteria strains.</title>
        <authorList>
            <person name="Klenk H.-P."/>
        </authorList>
    </citation>
    <scope>NUCLEOTIDE SEQUENCE [LARGE SCALE GENOMIC DNA]</scope>
    <source>
        <strain evidence="8 9">DSM 18319</strain>
    </source>
</reference>
<keyword evidence="4 6" id="KW-1133">Transmembrane helix</keyword>
<dbReference type="OrthoDB" id="9807815at2"/>
<dbReference type="PANTHER" id="PTHR38459">
    <property type="entry name" value="PROPHAGE BACTOPRENOL-LINKED GLUCOSE TRANSLOCASE HOMOLOG"/>
    <property type="match status" value="1"/>
</dbReference>
<evidence type="ECO:0000256" key="1">
    <source>
        <dbReference type="ARBA" id="ARBA00004141"/>
    </source>
</evidence>
<evidence type="ECO:0000256" key="4">
    <source>
        <dbReference type="ARBA" id="ARBA00022989"/>
    </source>
</evidence>
<dbReference type="InterPro" id="IPR007267">
    <property type="entry name" value="GtrA_DPMS_TM"/>
</dbReference>
<dbReference type="Proteomes" id="UP000291483">
    <property type="component" value="Unassembled WGS sequence"/>
</dbReference>
<feature type="transmembrane region" description="Helical" evidence="6">
    <location>
        <begin position="53"/>
        <end position="73"/>
    </location>
</feature>
<evidence type="ECO:0000256" key="5">
    <source>
        <dbReference type="ARBA" id="ARBA00023136"/>
    </source>
</evidence>
<dbReference type="InterPro" id="IPR051401">
    <property type="entry name" value="GtrA_CellWall_Glycosyl"/>
</dbReference>
<comment type="subcellular location">
    <subcellularLocation>
        <location evidence="1">Membrane</location>
        <topology evidence="1">Multi-pass membrane protein</topology>
    </subcellularLocation>
</comment>
<feature type="transmembrane region" description="Helical" evidence="6">
    <location>
        <begin position="125"/>
        <end position="143"/>
    </location>
</feature>
<dbReference type="AlphaFoldDB" id="A0A4Q8AIU1"/>
<sequence length="168" mass="17948">MAQLPARFTRARIQAFAVQAAKFGAVGAVGLVVDVAVFNVLRATVLSPEHLASGPIIAKVISTAVAILVNWVGNRFWTFGSQRTGRTVREGVEFFAVSIAGMAISVGCLWFSREVLGYTSLLADNIASNVIGLALGAAFRFLMYRYWVFAPSRALLGGERPAPQLTGS</sequence>
<comment type="caution">
    <text evidence="8">The sequence shown here is derived from an EMBL/GenBank/DDBJ whole genome shotgun (WGS) entry which is preliminary data.</text>
</comment>
<dbReference type="EMBL" id="SHLC01000001">
    <property type="protein sequence ID" value="RZU64334.1"/>
    <property type="molecule type" value="Genomic_DNA"/>
</dbReference>
<evidence type="ECO:0000313" key="8">
    <source>
        <dbReference type="EMBL" id="RZU64334.1"/>
    </source>
</evidence>
<dbReference type="GO" id="GO:0005886">
    <property type="term" value="C:plasma membrane"/>
    <property type="evidence" value="ECO:0007669"/>
    <property type="project" value="TreeGrafter"/>
</dbReference>
<feature type="transmembrane region" description="Helical" evidence="6">
    <location>
        <begin position="20"/>
        <end position="41"/>
    </location>
</feature>
<evidence type="ECO:0000256" key="2">
    <source>
        <dbReference type="ARBA" id="ARBA00009399"/>
    </source>
</evidence>
<dbReference type="GO" id="GO:0000271">
    <property type="term" value="P:polysaccharide biosynthetic process"/>
    <property type="evidence" value="ECO:0007669"/>
    <property type="project" value="InterPro"/>
</dbReference>
<feature type="transmembrane region" description="Helical" evidence="6">
    <location>
        <begin position="94"/>
        <end position="113"/>
    </location>
</feature>
<keyword evidence="3 6" id="KW-0812">Transmembrane</keyword>
<proteinExistence type="inferred from homology"/>
<organism evidence="8 9">
    <name type="scientific">Microterricola gilva</name>
    <dbReference type="NCBI Taxonomy" id="393267"/>
    <lineage>
        <taxon>Bacteria</taxon>
        <taxon>Bacillati</taxon>
        <taxon>Actinomycetota</taxon>
        <taxon>Actinomycetes</taxon>
        <taxon>Micrococcales</taxon>
        <taxon>Microbacteriaceae</taxon>
        <taxon>Microterricola</taxon>
    </lineage>
</organism>
<evidence type="ECO:0000256" key="6">
    <source>
        <dbReference type="SAM" id="Phobius"/>
    </source>
</evidence>
<dbReference type="PANTHER" id="PTHR38459:SF1">
    <property type="entry name" value="PROPHAGE BACTOPRENOL-LINKED GLUCOSE TRANSLOCASE HOMOLOG"/>
    <property type="match status" value="1"/>
</dbReference>
<evidence type="ECO:0000259" key="7">
    <source>
        <dbReference type="Pfam" id="PF04138"/>
    </source>
</evidence>
<accession>A0A4Q8AIU1</accession>
<dbReference type="Pfam" id="PF04138">
    <property type="entry name" value="GtrA_DPMS_TM"/>
    <property type="match status" value="1"/>
</dbReference>
<evidence type="ECO:0000313" key="9">
    <source>
        <dbReference type="Proteomes" id="UP000291483"/>
    </source>
</evidence>
<keyword evidence="5 6" id="KW-0472">Membrane</keyword>
<keyword evidence="9" id="KW-1185">Reference proteome</keyword>
<feature type="domain" description="GtrA/DPMS transmembrane" evidence="7">
    <location>
        <begin position="22"/>
        <end position="149"/>
    </location>
</feature>
<dbReference type="RefSeq" id="WP_130504852.1">
    <property type="nucleotide sequence ID" value="NZ_SHLC01000001.1"/>
</dbReference>
<name>A0A4Q8AIU1_9MICO</name>
<comment type="similarity">
    <text evidence="2">Belongs to the GtrA family.</text>
</comment>
<gene>
    <name evidence="8" type="ORF">EV379_0629</name>
</gene>
<protein>
    <submittedName>
        <fullName evidence="8">Putative flippase GtrA</fullName>
    </submittedName>
</protein>
<evidence type="ECO:0000256" key="3">
    <source>
        <dbReference type="ARBA" id="ARBA00022692"/>
    </source>
</evidence>